<dbReference type="Proteomes" id="UP000813463">
    <property type="component" value="Chromosome 4"/>
</dbReference>
<keyword evidence="1" id="KW-0472">Membrane</keyword>
<evidence type="ECO:0000313" key="3">
    <source>
        <dbReference type="Proteomes" id="UP000813463"/>
    </source>
</evidence>
<keyword evidence="1" id="KW-0812">Transmembrane</keyword>
<dbReference type="InterPro" id="IPR008972">
    <property type="entry name" value="Cupredoxin"/>
</dbReference>
<dbReference type="GeneID" id="110791077"/>
<keyword evidence="1" id="KW-1133">Transmembrane helix</keyword>
<dbReference type="AlphaFoldDB" id="A0A9R0JY96"/>
<dbReference type="SUPFAM" id="SSF49503">
    <property type="entry name" value="Cupredoxins"/>
    <property type="match status" value="1"/>
</dbReference>
<dbReference type="Gene3D" id="2.60.40.420">
    <property type="entry name" value="Cupredoxins - blue copper proteins"/>
    <property type="match status" value="1"/>
</dbReference>
<dbReference type="Pfam" id="PF02298">
    <property type="entry name" value="Cu_bind_like"/>
    <property type="match status" value="1"/>
</dbReference>
<keyword evidence="3" id="KW-1185">Reference proteome</keyword>
<dbReference type="PANTHER" id="PTHR33021">
    <property type="entry name" value="BLUE COPPER PROTEIN"/>
    <property type="match status" value="1"/>
</dbReference>
<dbReference type="KEGG" id="soe:110791077"/>
<dbReference type="PANTHER" id="PTHR33021:SF262">
    <property type="entry name" value="EARLY NODULIN-LIKE PROTEIN 20"/>
    <property type="match status" value="1"/>
</dbReference>
<evidence type="ECO:0000259" key="2">
    <source>
        <dbReference type="PROSITE" id="PS51485"/>
    </source>
</evidence>
<evidence type="ECO:0000256" key="1">
    <source>
        <dbReference type="SAM" id="Phobius"/>
    </source>
</evidence>
<dbReference type="InterPro" id="IPR039391">
    <property type="entry name" value="Phytocyanin-like"/>
</dbReference>
<feature type="transmembrane region" description="Helical" evidence="1">
    <location>
        <begin position="174"/>
        <end position="193"/>
    </location>
</feature>
<proteinExistence type="predicted"/>
<dbReference type="GO" id="GO:0005886">
    <property type="term" value="C:plasma membrane"/>
    <property type="evidence" value="ECO:0007669"/>
    <property type="project" value="TreeGrafter"/>
</dbReference>
<name>A0A9R0JY96_SPIOL</name>
<dbReference type="GO" id="GO:0009055">
    <property type="term" value="F:electron transfer activity"/>
    <property type="evidence" value="ECO:0007669"/>
    <property type="project" value="InterPro"/>
</dbReference>
<reference evidence="4" key="2">
    <citation type="submission" date="2025-08" db="UniProtKB">
        <authorList>
            <consortium name="RefSeq"/>
        </authorList>
    </citation>
    <scope>IDENTIFICATION</scope>
    <source>
        <tissue evidence="4">Leaf</tissue>
    </source>
</reference>
<gene>
    <name evidence="4" type="primary">LOC110791077</name>
</gene>
<accession>A0A9R0JY96</accession>
<protein>
    <submittedName>
        <fullName evidence="4">Early nodulin-like protein 20</fullName>
    </submittedName>
</protein>
<dbReference type="RefSeq" id="XP_021851530.2">
    <property type="nucleotide sequence ID" value="XM_021995838.2"/>
</dbReference>
<feature type="domain" description="Phytocyanin" evidence="2">
    <location>
        <begin position="33"/>
        <end position="133"/>
    </location>
</feature>
<reference evidence="3" key="1">
    <citation type="journal article" date="2021" name="Nat. Commun.">
        <title>Genomic analyses provide insights into spinach domestication and the genetic basis of agronomic traits.</title>
        <authorList>
            <person name="Cai X."/>
            <person name="Sun X."/>
            <person name="Xu C."/>
            <person name="Sun H."/>
            <person name="Wang X."/>
            <person name="Ge C."/>
            <person name="Zhang Z."/>
            <person name="Wang Q."/>
            <person name="Fei Z."/>
            <person name="Jiao C."/>
            <person name="Wang Q."/>
        </authorList>
    </citation>
    <scope>NUCLEOTIDE SEQUENCE [LARGE SCALE GENOMIC DNA]</scope>
    <source>
        <strain evidence="3">cv. Varoflay</strain>
    </source>
</reference>
<dbReference type="InterPro" id="IPR003245">
    <property type="entry name" value="Phytocyanin_dom"/>
</dbReference>
<sequence length="194" mass="21532">MESQIKMVIIGMIIIGLGMGIVVEVGEGARAPVLHEVGGNRFGWRLNVNLSNWAANQRFYVGDWLYFGFDKQKISVLEVNQTGYENCVENNYITNITRGGRDVFNLTVARPYYFISGRGYCFRGIKLAITVQDAPLLPALPPDDFSATNPSTTLITSAAATTTTTTTSTSYYKWFNHFLITIIIVSIANYSAFC</sequence>
<dbReference type="PROSITE" id="PS51485">
    <property type="entry name" value="PHYTOCYANIN"/>
    <property type="match status" value="1"/>
</dbReference>
<feature type="transmembrane region" description="Helical" evidence="1">
    <location>
        <begin position="7"/>
        <end position="26"/>
    </location>
</feature>
<organism evidence="3 4">
    <name type="scientific">Spinacia oleracea</name>
    <name type="common">Spinach</name>
    <dbReference type="NCBI Taxonomy" id="3562"/>
    <lineage>
        <taxon>Eukaryota</taxon>
        <taxon>Viridiplantae</taxon>
        <taxon>Streptophyta</taxon>
        <taxon>Embryophyta</taxon>
        <taxon>Tracheophyta</taxon>
        <taxon>Spermatophyta</taxon>
        <taxon>Magnoliopsida</taxon>
        <taxon>eudicotyledons</taxon>
        <taxon>Gunneridae</taxon>
        <taxon>Pentapetalae</taxon>
        <taxon>Caryophyllales</taxon>
        <taxon>Chenopodiaceae</taxon>
        <taxon>Chenopodioideae</taxon>
        <taxon>Anserineae</taxon>
        <taxon>Spinacia</taxon>
    </lineage>
</organism>
<evidence type="ECO:0000313" key="4">
    <source>
        <dbReference type="RefSeq" id="XP_021851530.2"/>
    </source>
</evidence>